<proteinExistence type="predicted"/>
<feature type="compositionally biased region" description="Polar residues" evidence="1">
    <location>
        <begin position="55"/>
        <end position="66"/>
    </location>
</feature>
<dbReference type="AlphaFoldDB" id="A0A7W5G4E2"/>
<dbReference type="EMBL" id="JACHXM010000004">
    <property type="protein sequence ID" value="MBB3140313.1"/>
    <property type="molecule type" value="Genomic_DNA"/>
</dbReference>
<gene>
    <name evidence="2" type="ORF">FHR96_001175</name>
</gene>
<evidence type="ECO:0000256" key="1">
    <source>
        <dbReference type="SAM" id="MobiDB-lite"/>
    </source>
</evidence>
<organism evidence="2 3">
    <name type="scientific">Halomonas organivorans</name>
    <dbReference type="NCBI Taxonomy" id="257772"/>
    <lineage>
        <taxon>Bacteria</taxon>
        <taxon>Pseudomonadati</taxon>
        <taxon>Pseudomonadota</taxon>
        <taxon>Gammaproteobacteria</taxon>
        <taxon>Oceanospirillales</taxon>
        <taxon>Halomonadaceae</taxon>
        <taxon>Halomonas</taxon>
    </lineage>
</organism>
<feature type="compositionally biased region" description="Basic and acidic residues" evidence="1">
    <location>
        <begin position="29"/>
        <end position="39"/>
    </location>
</feature>
<accession>A0A7W5G4E2</accession>
<comment type="caution">
    <text evidence="2">The sequence shown here is derived from an EMBL/GenBank/DDBJ whole genome shotgun (WGS) entry which is preliminary data.</text>
</comment>
<keyword evidence="3" id="KW-1185">Reference proteome</keyword>
<protein>
    <submittedName>
        <fullName evidence="2">Uncharacterized protein</fullName>
    </submittedName>
</protein>
<reference evidence="2 3" key="1">
    <citation type="submission" date="2020-08" db="EMBL/GenBank/DDBJ databases">
        <title>Genomic Encyclopedia of Type Strains, Phase III (KMG-III): the genomes of soil and plant-associated and newly described type strains.</title>
        <authorList>
            <person name="Whitman W."/>
        </authorList>
    </citation>
    <scope>NUCLEOTIDE SEQUENCE [LARGE SCALE GENOMIC DNA]</scope>
    <source>
        <strain evidence="2 3">CECT 5995</strain>
    </source>
</reference>
<evidence type="ECO:0000313" key="2">
    <source>
        <dbReference type="EMBL" id="MBB3140313.1"/>
    </source>
</evidence>
<feature type="compositionally biased region" description="Basic and acidic residues" evidence="1">
    <location>
        <begin position="1"/>
        <end position="15"/>
    </location>
</feature>
<feature type="compositionally biased region" description="Polar residues" evidence="1">
    <location>
        <begin position="89"/>
        <end position="104"/>
    </location>
</feature>
<evidence type="ECO:0000313" key="3">
    <source>
        <dbReference type="Proteomes" id="UP000525987"/>
    </source>
</evidence>
<sequence length="605" mass="67323">MTDHDQDNHENHPVGHEGASTKHQRRGLRLSEHWREQARKVASGEIDDVEETSPTRDTGPNFSFPNASHDDEPPATVKSLFRDPDLQAAPNTSWPSWSAASDWGSESGTRGMGFFGARQVPKQSRHDRQVADVMSMLKGQFYITNNGSRSPLLTDKFTGETLPHFDPKILERLKGEYWRTSIGRQQDVSYGVIKSAISNFVYGAIPEAVLPVYGRAGVDLNSGRRALILGNQCLIFSPGLSSYEIRNGIPHVMPRESFPVSVPDDIGNVHPQSISTLFDVTSLPRDSDLLVIAWMIMAWRSDSAPVLLELLGEVTPELIDSQKLLKTVIDPASSLFEIEVPKTVKQVDIRAQCHYLMSFHQVDSLTETQQKGLLSIMQGKAVEWRTKTKRSGVDLFIRCAIMLNSSESVVTYAPLSGATLSIEMDEAGGGNPQNAVKDRSMAERTIIHGLLQIFGHVNKFWGHVENDRQFDCYGGLRDLCRIGVLVADALGRGTAEFWQQLDVNQQSRRDYELEENPVAMAVKRVIDASENGRIEATVKDWLVLLDGYRPESDPAGSWPVTSRGLAAKFKQSRALLSTFGIQLVPLEKRGPYGRWRASCDASRQQ</sequence>
<feature type="region of interest" description="Disordered" evidence="1">
    <location>
        <begin position="1"/>
        <end position="78"/>
    </location>
</feature>
<dbReference type="Proteomes" id="UP000525987">
    <property type="component" value="Unassembled WGS sequence"/>
</dbReference>
<name>A0A7W5G4E2_9GAMM</name>
<feature type="region of interest" description="Disordered" evidence="1">
    <location>
        <begin position="85"/>
        <end position="104"/>
    </location>
</feature>
<dbReference type="RefSeq" id="WP_183386718.1">
    <property type="nucleotide sequence ID" value="NZ_JACHXM010000004.1"/>
</dbReference>